<evidence type="ECO:0000256" key="4">
    <source>
        <dbReference type="ARBA" id="ARBA00022801"/>
    </source>
</evidence>
<dbReference type="GO" id="GO:0046872">
    <property type="term" value="F:metal ion binding"/>
    <property type="evidence" value="ECO:0007669"/>
    <property type="project" value="UniProtKB-KW"/>
</dbReference>
<sequence>MRRIFFAVTFIFASSFGFASEGDWGKTGHRATAEIAESHLTEKAKKAINDLLDGYGLAFVANYADDIKSDPDYRKYGPWHYVNIDPEAEEYVVEEASEKGDLVQAIRKCVQVLKDDNASEEKKEFHLKMLVHFVGDLHQPFHTGHAEDKGGNDIQVRWFNDGSNIHRVWDSEMINFYQMSYTELAMNTKDLTKSEIKSIQKGKLLDWVYESRAMAEDLYAGVENGEKLGYSYMYEHMPTVLTQLQKGGLRLAKILNDIYSGKEKDS</sequence>
<keyword evidence="1" id="KW-0540">Nuclease</keyword>
<feature type="signal peptide" evidence="7">
    <location>
        <begin position="1"/>
        <end position="19"/>
    </location>
</feature>
<dbReference type="OrthoDB" id="267579at2"/>
<reference evidence="8 9" key="1">
    <citation type="submission" date="2018-04" db="EMBL/GenBank/DDBJ databases">
        <title>Genomic Encyclopedia of Archaeal and Bacterial Type Strains, Phase II (KMG-II): from individual species to whole genera.</title>
        <authorList>
            <person name="Goeker M."/>
        </authorList>
    </citation>
    <scope>NUCLEOTIDE SEQUENCE [LARGE SCALE GENOMIC DNA]</scope>
    <source>
        <strain evidence="8 9">DSM 23082</strain>
    </source>
</reference>
<evidence type="ECO:0000256" key="2">
    <source>
        <dbReference type="ARBA" id="ARBA00022723"/>
    </source>
</evidence>
<dbReference type="EMBL" id="QBKQ01000003">
    <property type="protein sequence ID" value="PTX42296.1"/>
    <property type="molecule type" value="Genomic_DNA"/>
</dbReference>
<accession>A0A2T6AEU9</accession>
<organism evidence="8 9">
    <name type="scientific">Christiangramia gaetbulicola</name>
    <dbReference type="NCBI Taxonomy" id="703340"/>
    <lineage>
        <taxon>Bacteria</taxon>
        <taxon>Pseudomonadati</taxon>
        <taxon>Bacteroidota</taxon>
        <taxon>Flavobacteriia</taxon>
        <taxon>Flavobacteriales</taxon>
        <taxon>Flavobacteriaceae</taxon>
        <taxon>Christiangramia</taxon>
    </lineage>
</organism>
<evidence type="ECO:0000256" key="1">
    <source>
        <dbReference type="ARBA" id="ARBA00022722"/>
    </source>
</evidence>
<dbReference type="PANTHER" id="PTHR33146">
    <property type="entry name" value="ENDONUCLEASE 4"/>
    <property type="match status" value="1"/>
</dbReference>
<keyword evidence="9" id="KW-1185">Reference proteome</keyword>
<keyword evidence="7" id="KW-0732">Signal</keyword>
<dbReference type="RefSeq" id="WP_108172595.1">
    <property type="nucleotide sequence ID" value="NZ_QBKQ01000003.1"/>
</dbReference>
<dbReference type="PANTHER" id="PTHR33146:SF26">
    <property type="entry name" value="ENDONUCLEASE 4"/>
    <property type="match status" value="1"/>
</dbReference>
<proteinExistence type="predicted"/>
<name>A0A2T6AEU9_9FLAO</name>
<dbReference type="GO" id="GO:0016788">
    <property type="term" value="F:hydrolase activity, acting on ester bonds"/>
    <property type="evidence" value="ECO:0007669"/>
    <property type="project" value="InterPro"/>
</dbReference>
<keyword evidence="4" id="KW-0378">Hydrolase</keyword>
<evidence type="ECO:0000256" key="7">
    <source>
        <dbReference type="SAM" id="SignalP"/>
    </source>
</evidence>
<dbReference type="GO" id="GO:0003676">
    <property type="term" value="F:nucleic acid binding"/>
    <property type="evidence" value="ECO:0007669"/>
    <property type="project" value="InterPro"/>
</dbReference>
<evidence type="ECO:0000256" key="3">
    <source>
        <dbReference type="ARBA" id="ARBA00022759"/>
    </source>
</evidence>
<gene>
    <name evidence="8" type="ORF">C8P64_2724</name>
</gene>
<comment type="caution">
    <text evidence="8">The sequence shown here is derived from an EMBL/GenBank/DDBJ whole genome shotgun (WGS) entry which is preliminary data.</text>
</comment>
<dbReference type="GO" id="GO:0006308">
    <property type="term" value="P:DNA catabolic process"/>
    <property type="evidence" value="ECO:0007669"/>
    <property type="project" value="InterPro"/>
</dbReference>
<dbReference type="Gene3D" id="1.10.575.10">
    <property type="entry name" value="P1 Nuclease"/>
    <property type="match status" value="1"/>
</dbReference>
<protein>
    <submittedName>
        <fullName evidence="8">S1/P1 nuclease</fullName>
    </submittedName>
</protein>
<dbReference type="InterPro" id="IPR003154">
    <property type="entry name" value="S1/P1nuclease"/>
</dbReference>
<evidence type="ECO:0000256" key="6">
    <source>
        <dbReference type="ARBA" id="ARBA00023180"/>
    </source>
</evidence>
<keyword evidence="2" id="KW-0479">Metal-binding</keyword>
<keyword evidence="3" id="KW-0255">Endonuclease</keyword>
<keyword evidence="5" id="KW-1015">Disulfide bond</keyword>
<evidence type="ECO:0000313" key="9">
    <source>
        <dbReference type="Proteomes" id="UP000244174"/>
    </source>
</evidence>
<dbReference type="SUPFAM" id="SSF48537">
    <property type="entry name" value="Phospholipase C/P1 nuclease"/>
    <property type="match status" value="1"/>
</dbReference>
<dbReference type="AlphaFoldDB" id="A0A2T6AEU9"/>
<dbReference type="GO" id="GO:0004519">
    <property type="term" value="F:endonuclease activity"/>
    <property type="evidence" value="ECO:0007669"/>
    <property type="project" value="UniProtKB-KW"/>
</dbReference>
<dbReference type="Pfam" id="PF02265">
    <property type="entry name" value="S1-P1_nuclease"/>
    <property type="match status" value="1"/>
</dbReference>
<keyword evidence="6" id="KW-0325">Glycoprotein</keyword>
<evidence type="ECO:0000256" key="5">
    <source>
        <dbReference type="ARBA" id="ARBA00023157"/>
    </source>
</evidence>
<dbReference type="Proteomes" id="UP000244174">
    <property type="component" value="Unassembled WGS sequence"/>
</dbReference>
<feature type="chain" id="PRO_5015660731" evidence="7">
    <location>
        <begin position="20"/>
        <end position="266"/>
    </location>
</feature>
<dbReference type="InterPro" id="IPR008947">
    <property type="entry name" value="PLipase_C/P1_nuclease_dom_sf"/>
</dbReference>
<evidence type="ECO:0000313" key="8">
    <source>
        <dbReference type="EMBL" id="PTX42296.1"/>
    </source>
</evidence>
<dbReference type="CDD" id="cd11010">
    <property type="entry name" value="S1-P1_nuclease"/>
    <property type="match status" value="1"/>
</dbReference>